<evidence type="ECO:0000256" key="1">
    <source>
        <dbReference type="SAM" id="SignalP"/>
    </source>
</evidence>
<dbReference type="HOGENOM" id="CLU_145863_0_0_10"/>
<organism evidence="2 3">
    <name type="scientific">Bacteroides fragilis CL07T12C05</name>
    <dbReference type="NCBI Taxonomy" id="997883"/>
    <lineage>
        <taxon>Bacteria</taxon>
        <taxon>Pseudomonadati</taxon>
        <taxon>Bacteroidota</taxon>
        <taxon>Bacteroidia</taxon>
        <taxon>Bacteroidales</taxon>
        <taxon>Bacteroidaceae</taxon>
        <taxon>Bacteroides</taxon>
    </lineage>
</organism>
<accession>A0A0E2ASX9</accession>
<dbReference type="AlphaFoldDB" id="A0A0E2ASX9"/>
<dbReference type="EMBL" id="AGXN01000009">
    <property type="protein sequence ID" value="EIY97707.1"/>
    <property type="molecule type" value="Genomic_DNA"/>
</dbReference>
<protein>
    <submittedName>
        <fullName evidence="2">Uncharacterized protein</fullName>
    </submittedName>
</protein>
<evidence type="ECO:0000313" key="3">
    <source>
        <dbReference type="Proteomes" id="UP000003879"/>
    </source>
</evidence>
<gene>
    <name evidence="2" type="ORF">HMPREF1056_01529</name>
</gene>
<keyword evidence="1" id="KW-0732">Signal</keyword>
<reference evidence="2 3" key="1">
    <citation type="submission" date="2012-02" db="EMBL/GenBank/DDBJ databases">
        <title>The Genome Sequence of Bacteroides fragilis CL07T12C05.</title>
        <authorList>
            <consortium name="The Broad Institute Genome Sequencing Platform"/>
            <person name="Earl A."/>
            <person name="Ward D."/>
            <person name="Feldgarden M."/>
            <person name="Gevers D."/>
            <person name="Zitomersky N.L."/>
            <person name="Coyne M.J."/>
            <person name="Comstock L.E."/>
            <person name="Young S.K."/>
            <person name="Zeng Q."/>
            <person name="Gargeya S."/>
            <person name="Fitzgerald M."/>
            <person name="Haas B."/>
            <person name="Abouelleil A."/>
            <person name="Alvarado L."/>
            <person name="Arachchi H.M."/>
            <person name="Berlin A."/>
            <person name="Chapman S.B."/>
            <person name="Gearin G."/>
            <person name="Goldberg J."/>
            <person name="Griggs A."/>
            <person name="Gujja S."/>
            <person name="Hansen M."/>
            <person name="Heiman D."/>
            <person name="Howarth C."/>
            <person name="Larimer J."/>
            <person name="Lui A."/>
            <person name="MacDonald P.J.P."/>
            <person name="McCowen C."/>
            <person name="Montmayeur A."/>
            <person name="Murphy C."/>
            <person name="Neiman D."/>
            <person name="Pearson M."/>
            <person name="Priest M."/>
            <person name="Roberts A."/>
            <person name="Saif S."/>
            <person name="Shea T."/>
            <person name="Sisk P."/>
            <person name="Stolte C."/>
            <person name="Sykes S."/>
            <person name="Wortman J."/>
            <person name="Nusbaum C."/>
            <person name="Birren B."/>
        </authorList>
    </citation>
    <scope>NUCLEOTIDE SEQUENCE [LARGE SCALE GENOMIC DNA]</scope>
    <source>
        <strain evidence="2 3">CL07T12C05</strain>
    </source>
</reference>
<feature type="signal peptide" evidence="1">
    <location>
        <begin position="1"/>
        <end position="25"/>
    </location>
</feature>
<name>A0A0E2ASX9_BACFG</name>
<evidence type="ECO:0000313" key="2">
    <source>
        <dbReference type="EMBL" id="EIY97707.1"/>
    </source>
</evidence>
<dbReference type="Proteomes" id="UP000003879">
    <property type="component" value="Unassembled WGS sequence"/>
</dbReference>
<dbReference type="PROSITE" id="PS51257">
    <property type="entry name" value="PROKAR_LIPOPROTEIN"/>
    <property type="match status" value="1"/>
</dbReference>
<feature type="chain" id="PRO_5002392100" evidence="1">
    <location>
        <begin position="26"/>
        <end position="120"/>
    </location>
</feature>
<dbReference type="PATRIC" id="fig|997883.3.peg.1607"/>
<proteinExistence type="predicted"/>
<dbReference type="RefSeq" id="WP_005795260.1">
    <property type="nucleotide sequence ID" value="NZ_JH724215.1"/>
</dbReference>
<sequence>MKYFVPLFLSLFFLVFISCGNEDNAWDNNIPIITPNEQSDSSGLLKSQITDIINYSKINFDENFNNTELYKNLILSPKWENVSMVLQKQDTLHLCVPLLAQDNPEHNSYYLFQISNQQIL</sequence>
<comment type="caution">
    <text evidence="2">The sequence shown here is derived from an EMBL/GenBank/DDBJ whole genome shotgun (WGS) entry which is preliminary data.</text>
</comment>